<protein>
    <submittedName>
        <fullName evidence="1">Uncharacterized protein</fullName>
    </submittedName>
</protein>
<dbReference type="AlphaFoldDB" id="S9ZU99"/>
<name>S9ZU99_9RHOO</name>
<evidence type="ECO:0000313" key="2">
    <source>
        <dbReference type="Proteomes" id="UP000015455"/>
    </source>
</evidence>
<comment type="caution">
    <text evidence="1">The sequence shown here is derived from an EMBL/GenBank/DDBJ whole genome shotgun (WGS) entry which is preliminary data.</text>
</comment>
<organism evidence="1 2">
    <name type="scientific">Thauera terpenica 58Eu</name>
    <dbReference type="NCBI Taxonomy" id="1348657"/>
    <lineage>
        <taxon>Bacteria</taxon>
        <taxon>Pseudomonadati</taxon>
        <taxon>Pseudomonadota</taxon>
        <taxon>Betaproteobacteria</taxon>
        <taxon>Rhodocyclales</taxon>
        <taxon>Zoogloeaceae</taxon>
        <taxon>Thauera</taxon>
    </lineage>
</organism>
<accession>S9ZU99</accession>
<proteinExistence type="predicted"/>
<keyword evidence="2" id="KW-1185">Reference proteome</keyword>
<dbReference type="EMBL" id="ATJV01000002">
    <property type="protein sequence ID" value="EPZ17077.1"/>
    <property type="molecule type" value="Genomic_DNA"/>
</dbReference>
<dbReference type="Proteomes" id="UP000015455">
    <property type="component" value="Unassembled WGS sequence"/>
</dbReference>
<reference evidence="1 2" key="1">
    <citation type="submission" date="2013-06" db="EMBL/GenBank/DDBJ databases">
        <title>Draft genome sequence of Thauera terpenica.</title>
        <authorList>
            <person name="Liu B."/>
            <person name="Frostegard A.H."/>
            <person name="Shapleigh J.P."/>
        </authorList>
    </citation>
    <scope>NUCLEOTIDE SEQUENCE [LARGE SCALE GENOMIC DNA]</scope>
    <source>
        <strain evidence="1 2">58Eu</strain>
    </source>
</reference>
<gene>
    <name evidence="1" type="ORF">M622_08995</name>
</gene>
<evidence type="ECO:0000313" key="1">
    <source>
        <dbReference type="EMBL" id="EPZ17077.1"/>
    </source>
</evidence>
<sequence>MNIDDRGYSVLSILCEGAQQLFGLGIATTNTILRYQVSDRAGLRFYDKKNFYLSTRRRPKSHATMGSTLIAEPHNFKPTRFQSIY</sequence>